<feature type="domain" description="AB hydrolase-1" evidence="1">
    <location>
        <begin position="31"/>
        <end position="269"/>
    </location>
</feature>
<dbReference type="PANTHER" id="PTHR43798">
    <property type="entry name" value="MONOACYLGLYCEROL LIPASE"/>
    <property type="match status" value="1"/>
</dbReference>
<organism evidence="2 3">
    <name type="scientific">Woeseia oceani</name>
    <dbReference type="NCBI Taxonomy" id="1548547"/>
    <lineage>
        <taxon>Bacteria</taxon>
        <taxon>Pseudomonadati</taxon>
        <taxon>Pseudomonadota</taxon>
        <taxon>Gammaproteobacteria</taxon>
        <taxon>Woeseiales</taxon>
        <taxon>Woeseiaceae</taxon>
        <taxon>Woeseia</taxon>
    </lineage>
</organism>
<dbReference type="AlphaFoldDB" id="A0A193LH15"/>
<dbReference type="OrthoDB" id="149912at2"/>
<gene>
    <name evidence="2" type="ORF">BA177_11600</name>
</gene>
<reference evidence="2 3" key="1">
    <citation type="submission" date="2016-06" db="EMBL/GenBank/DDBJ databases">
        <title>Complete genome sequence of a deep-branching marine Gamma Proteobacterium Woeseia oceani type strain XK5.</title>
        <authorList>
            <person name="Mu D."/>
            <person name="Du Z."/>
        </authorList>
    </citation>
    <scope>NUCLEOTIDE SEQUENCE [LARGE SCALE GENOMIC DNA]</scope>
    <source>
        <strain evidence="2 3">XK5</strain>
    </source>
</reference>
<proteinExistence type="predicted"/>
<dbReference type="STRING" id="1548547.BA177_11600"/>
<dbReference type="Gene3D" id="3.40.50.1820">
    <property type="entry name" value="alpha/beta hydrolase"/>
    <property type="match status" value="1"/>
</dbReference>
<dbReference type="Pfam" id="PF12697">
    <property type="entry name" value="Abhydrolase_6"/>
    <property type="match status" value="1"/>
</dbReference>
<name>A0A193LH15_9GAMM</name>
<evidence type="ECO:0000313" key="3">
    <source>
        <dbReference type="Proteomes" id="UP000092695"/>
    </source>
</evidence>
<dbReference type="InterPro" id="IPR000073">
    <property type="entry name" value="AB_hydrolase_1"/>
</dbReference>
<dbReference type="KEGG" id="woc:BA177_11600"/>
<accession>A0A193LH15</accession>
<dbReference type="RefSeq" id="WP_068616386.1">
    <property type="nucleotide sequence ID" value="NZ_CP016268.1"/>
</dbReference>
<evidence type="ECO:0000259" key="1">
    <source>
        <dbReference type="Pfam" id="PF12697"/>
    </source>
</evidence>
<dbReference type="InterPro" id="IPR029058">
    <property type="entry name" value="AB_hydrolase_fold"/>
</dbReference>
<dbReference type="PANTHER" id="PTHR43798:SF33">
    <property type="entry name" value="HYDROLASE, PUTATIVE (AFU_ORTHOLOGUE AFUA_2G14860)-RELATED"/>
    <property type="match status" value="1"/>
</dbReference>
<evidence type="ECO:0000313" key="2">
    <source>
        <dbReference type="EMBL" id="ANO51758.1"/>
    </source>
</evidence>
<dbReference type="InterPro" id="IPR050266">
    <property type="entry name" value="AB_hydrolase_sf"/>
</dbReference>
<sequence length="284" mass="31588">MSGYSEHRYRSDDGLTLYYRHYGADQQSLPVICLPGISRNCRDFESLATHLASRYPVITPDFRGRGFSARDPNWRNYRPQTYVNDVLALLHTLQIKRAAFIGTSLGGIVSTALAAEWRMLAAGVVLNDIGPEIGSDGLARIKGYLGLAQPVADWAEAVQQARETYADAWPGLSTEDWAQLVRRSYRENADGVPELDMDPMIGEAAREVGTGLDDPWQLFDGLADIPTLVLQGALSDILTDEIVVRMQQRKADLQHVVVPNRGHVPLLDETESLEAIDHFLEQLE</sequence>
<dbReference type="EMBL" id="CP016268">
    <property type="protein sequence ID" value="ANO51758.1"/>
    <property type="molecule type" value="Genomic_DNA"/>
</dbReference>
<keyword evidence="3" id="KW-1185">Reference proteome</keyword>
<dbReference type="GO" id="GO:0016020">
    <property type="term" value="C:membrane"/>
    <property type="evidence" value="ECO:0007669"/>
    <property type="project" value="TreeGrafter"/>
</dbReference>
<protein>
    <recommendedName>
        <fullName evidence="1">AB hydrolase-1 domain-containing protein</fullName>
    </recommendedName>
</protein>
<dbReference type="Proteomes" id="UP000092695">
    <property type="component" value="Chromosome"/>
</dbReference>
<dbReference type="SUPFAM" id="SSF53474">
    <property type="entry name" value="alpha/beta-Hydrolases"/>
    <property type="match status" value="1"/>
</dbReference>